<dbReference type="SUPFAM" id="SSF55961">
    <property type="entry name" value="Bet v1-like"/>
    <property type="match status" value="1"/>
</dbReference>
<organism evidence="2 3">
    <name type="scientific">Nannochloropsis gaditana</name>
    <dbReference type="NCBI Taxonomy" id="72520"/>
    <lineage>
        <taxon>Eukaryota</taxon>
        <taxon>Sar</taxon>
        <taxon>Stramenopiles</taxon>
        <taxon>Ochrophyta</taxon>
        <taxon>Eustigmatophyceae</taxon>
        <taxon>Eustigmatales</taxon>
        <taxon>Monodopsidaceae</taxon>
        <taxon>Nannochloropsis</taxon>
    </lineage>
</organism>
<evidence type="ECO:0000313" key="2">
    <source>
        <dbReference type="EMBL" id="EWM24139.1"/>
    </source>
</evidence>
<dbReference type="EMBL" id="AZIL01001338">
    <property type="protein sequence ID" value="EWM24139.1"/>
    <property type="molecule type" value="Genomic_DNA"/>
</dbReference>
<proteinExistence type="predicted"/>
<gene>
    <name evidence="2" type="ORF">Naga_100306g6</name>
</gene>
<reference evidence="2 3" key="1">
    <citation type="journal article" date="2014" name="Mol. Plant">
        <title>Chromosome Scale Genome Assembly and Transcriptome Profiling of Nannochloropsis gaditana in Nitrogen Depletion.</title>
        <authorList>
            <person name="Corteggiani Carpinelli E."/>
            <person name="Telatin A."/>
            <person name="Vitulo N."/>
            <person name="Forcato C."/>
            <person name="D'Angelo M."/>
            <person name="Schiavon R."/>
            <person name="Vezzi A."/>
            <person name="Giacometti G.M."/>
            <person name="Morosinotto T."/>
            <person name="Valle G."/>
        </authorList>
    </citation>
    <scope>NUCLEOTIDE SEQUENCE [LARGE SCALE GENOMIC DNA]</scope>
    <source>
        <strain evidence="2 3">B-31</strain>
    </source>
</reference>
<sequence>MPPHVPSSPLQNLAFLPSGMENEEEGGNIVTTLLTPPPFGPPANPGEGIPLMIAEGLYLNTTPQALWEAMRVRNTLTTMPLLDPFFESYTQLKVYGPQTEIGRRSTKRLLVYGKRDFLVASFEETLSAAPSAVVPTRKGVGATEGKGRRPAHTASRKDGGGQPRPSKAFVTASISLPWSTAGDLPPDVLREEPGYVRASQDLVGYYAASGEIENAAHALIIMRTDLKGNIPHWVFSKSVGTTGMHFLQTLEAVAGAPRRRWRWVVSKIRCVLLMAARRQVLSFCLGAQNLSVEASSLHLSGLLYEATGELRLIHGDVCT</sequence>
<dbReference type="Proteomes" id="UP000019335">
    <property type="component" value="Chromosome 14"/>
</dbReference>
<name>W7TUZ1_9STRA</name>
<comment type="caution">
    <text evidence="2">The sequence shown here is derived from an EMBL/GenBank/DDBJ whole genome shotgun (WGS) entry which is preliminary data.</text>
</comment>
<dbReference type="AlphaFoldDB" id="W7TUZ1"/>
<protein>
    <submittedName>
        <fullName evidence="2">START-like domain protein</fullName>
    </submittedName>
</protein>
<dbReference type="InterPro" id="IPR023393">
    <property type="entry name" value="START-like_dom_sf"/>
</dbReference>
<evidence type="ECO:0000256" key="1">
    <source>
        <dbReference type="SAM" id="MobiDB-lite"/>
    </source>
</evidence>
<keyword evidence="3" id="KW-1185">Reference proteome</keyword>
<dbReference type="Gene3D" id="3.30.530.20">
    <property type="match status" value="1"/>
</dbReference>
<evidence type="ECO:0000313" key="3">
    <source>
        <dbReference type="Proteomes" id="UP000019335"/>
    </source>
</evidence>
<feature type="region of interest" description="Disordered" evidence="1">
    <location>
        <begin position="137"/>
        <end position="166"/>
    </location>
</feature>
<accession>W7TUZ1</accession>
<dbReference type="OrthoDB" id="197616at2759"/>